<proteinExistence type="predicted"/>
<evidence type="ECO:0000313" key="4">
    <source>
        <dbReference type="Proteomes" id="UP000594001"/>
    </source>
</evidence>
<protein>
    <submittedName>
        <fullName evidence="3">Flagellar biosynthesis protein FlgD</fullName>
    </submittedName>
</protein>
<dbReference type="InterPro" id="IPR025965">
    <property type="entry name" value="FlgD/Vpr_Ig-like"/>
</dbReference>
<keyword evidence="3" id="KW-0966">Cell projection</keyword>
<dbReference type="KEGG" id="pbal:CPBP_00130"/>
<dbReference type="Pfam" id="PF13860">
    <property type="entry name" value="FlgD_ig"/>
    <property type="match status" value="1"/>
</dbReference>
<feature type="region of interest" description="Disordered" evidence="1">
    <location>
        <begin position="30"/>
        <end position="49"/>
    </location>
</feature>
<organism evidence="3 4">
    <name type="scientific">Candidatus Bodocaedibacter vickermanii</name>
    <dbReference type="NCBI Taxonomy" id="2741701"/>
    <lineage>
        <taxon>Bacteria</taxon>
        <taxon>Pseudomonadati</taxon>
        <taxon>Pseudomonadota</taxon>
        <taxon>Alphaproteobacteria</taxon>
        <taxon>Holosporales</taxon>
        <taxon>Candidatus Paracaedibacteraceae</taxon>
        <taxon>Candidatus Bodocaedibacter</taxon>
    </lineage>
</organism>
<gene>
    <name evidence="3" type="ORF">CPBP_00130</name>
</gene>
<dbReference type="RefSeq" id="WP_350332131.1">
    <property type="nucleotide sequence ID" value="NZ_CP054719.1"/>
</dbReference>
<dbReference type="Gene3D" id="2.60.40.4070">
    <property type="match status" value="2"/>
</dbReference>
<dbReference type="EMBL" id="CP054719">
    <property type="protein sequence ID" value="QOL19378.1"/>
    <property type="molecule type" value="Genomic_DNA"/>
</dbReference>
<dbReference type="Proteomes" id="UP000594001">
    <property type="component" value="Chromosome"/>
</dbReference>
<keyword evidence="4" id="KW-1185">Reference proteome</keyword>
<evidence type="ECO:0000313" key="3">
    <source>
        <dbReference type="EMBL" id="QOL19378.1"/>
    </source>
</evidence>
<evidence type="ECO:0000259" key="2">
    <source>
        <dbReference type="Pfam" id="PF13860"/>
    </source>
</evidence>
<evidence type="ECO:0000256" key="1">
    <source>
        <dbReference type="SAM" id="MobiDB-lite"/>
    </source>
</evidence>
<reference evidence="3 4" key="1">
    <citation type="submission" date="2020-06" db="EMBL/GenBank/DDBJ databases">
        <title>The endosymbiont of the kinetoplastid Bodo saltans is a Paracaedibacter-like alpha-proteobacterium possessing a putative toxin-antitoxin system.</title>
        <authorList>
            <person name="Midha S."/>
            <person name="Rigden D.J."/>
            <person name="Siozios S."/>
            <person name="Hurst G.D.D."/>
            <person name="Jackson A.P."/>
        </authorList>
    </citation>
    <scope>NUCLEOTIDE SEQUENCE [LARGE SCALE GENOMIC DNA]</scope>
    <source>
        <strain evidence="3">Lake Konstanz</strain>
    </source>
</reference>
<feature type="compositionally biased region" description="Basic and acidic residues" evidence="1">
    <location>
        <begin position="38"/>
        <end position="49"/>
    </location>
</feature>
<dbReference type="AlphaFoldDB" id="A0A7L9RSK6"/>
<feature type="domain" description="FlgD/Vpr Ig-like" evidence="2">
    <location>
        <begin position="142"/>
        <end position="207"/>
    </location>
</feature>
<accession>A0A7L9RSK6</accession>
<sequence>MAGVAAIGGTADPIEKRKTAMIDEAEEKEQFDSMMQVERAKGDQKAAEHGSDVLKGLFADPEKMLKLWLMNETKPNPFAQEQKDPMETFGKFLQSMLMQTQTDSLNKLKDTMVRNNKYSATGLMGQMVEIESDKMNIAPGRKIVQNFAVPDAASAFEVEIKNASDEVVYRNQAFNVSSGINQFTWDGVDNEGKLLPIGEYKISVSLKKEVKNEDGSPKLEHMEYAVDLDGKQIHDKIETLSMIDREVQFAYEIPEGLAGMKYASVWILNSKNQAVHKTEIEAKGGQKGVYSWNCLDASGHRVPEDIYSVQINFKDEKRKMLETDKQAVIRVTGKVQGVEVNDNGEPNLITSRIKAPLSTVKRIVSENGL</sequence>
<keyword evidence="3" id="KW-0282">Flagellum</keyword>
<name>A0A7L9RSK6_9PROT</name>
<keyword evidence="3" id="KW-0969">Cilium</keyword>